<dbReference type="GO" id="GO:0005634">
    <property type="term" value="C:nucleus"/>
    <property type="evidence" value="ECO:0007669"/>
    <property type="project" value="UniProtKB-UniRule"/>
</dbReference>
<feature type="region of interest" description="Disordered" evidence="3">
    <location>
        <begin position="90"/>
        <end position="118"/>
    </location>
</feature>
<protein>
    <recommendedName>
        <fullName evidence="4">HMG box domain-containing protein</fullName>
    </recommendedName>
</protein>
<dbReference type="InterPro" id="IPR050342">
    <property type="entry name" value="HMGB"/>
</dbReference>
<feature type="compositionally biased region" description="Basic residues" evidence="3">
    <location>
        <begin position="92"/>
        <end position="117"/>
    </location>
</feature>
<feature type="domain" description="HMG box" evidence="4">
    <location>
        <begin position="113"/>
        <end position="181"/>
    </location>
</feature>
<proteinExistence type="predicted"/>
<evidence type="ECO:0000256" key="3">
    <source>
        <dbReference type="SAM" id="MobiDB-lite"/>
    </source>
</evidence>
<dbReference type="GO" id="GO:0003677">
    <property type="term" value="F:DNA binding"/>
    <property type="evidence" value="ECO:0007669"/>
    <property type="project" value="UniProtKB-UniRule"/>
</dbReference>
<dbReference type="SUPFAM" id="SSF47095">
    <property type="entry name" value="HMG-box"/>
    <property type="match status" value="1"/>
</dbReference>
<name>A0A7S2W285_9STRA</name>
<dbReference type="Pfam" id="PF00505">
    <property type="entry name" value="HMG_box"/>
    <property type="match status" value="1"/>
</dbReference>
<dbReference type="InterPro" id="IPR036910">
    <property type="entry name" value="HMG_box_dom_sf"/>
</dbReference>
<gene>
    <name evidence="5" type="ORF">EANT1437_LOCUS5025</name>
</gene>
<keyword evidence="2" id="KW-0539">Nucleus</keyword>
<evidence type="ECO:0000313" key="5">
    <source>
        <dbReference type="EMBL" id="CAD9664006.1"/>
    </source>
</evidence>
<sequence length="225" mass="25662">MAPSESNKTAQLFQHKVDYIYKNSIMNGDTSAFVAYLRCEANMAADKAIQLREMADNLVAGIPIDHSKPETEIIESEVVEYAPLDEYGVPKYKGKRRGRKSKKRKRQRNPSKTKRQHTAYTFFVQTNYPNVKAENPEHQSKDVITILAKQWADVPEIERKNWQQRAKSNSVQNSTIVDDVQTENEAHGMKVEGVSKDEKETIGADFYLTPTKEKDRLKDIVTLGA</sequence>
<feature type="DNA-binding region" description="HMG box" evidence="2">
    <location>
        <begin position="113"/>
        <end position="181"/>
    </location>
</feature>
<evidence type="ECO:0000259" key="4">
    <source>
        <dbReference type="PROSITE" id="PS50118"/>
    </source>
</evidence>
<keyword evidence="1 2" id="KW-0238">DNA-binding</keyword>
<dbReference type="AlphaFoldDB" id="A0A7S2W285"/>
<dbReference type="InterPro" id="IPR009071">
    <property type="entry name" value="HMG_box_dom"/>
</dbReference>
<dbReference type="SMART" id="SM00398">
    <property type="entry name" value="HMG"/>
    <property type="match status" value="1"/>
</dbReference>
<accession>A0A7S2W285</accession>
<dbReference type="EMBL" id="HBHI01009741">
    <property type="protein sequence ID" value="CAD9664006.1"/>
    <property type="molecule type" value="Transcribed_RNA"/>
</dbReference>
<evidence type="ECO:0000256" key="2">
    <source>
        <dbReference type="PROSITE-ProRule" id="PRU00267"/>
    </source>
</evidence>
<dbReference type="CDD" id="cd00084">
    <property type="entry name" value="HMG-box_SF"/>
    <property type="match status" value="1"/>
</dbReference>
<dbReference type="PANTHER" id="PTHR48112">
    <property type="entry name" value="HIGH MOBILITY GROUP PROTEIN DSP1"/>
    <property type="match status" value="1"/>
</dbReference>
<organism evidence="5">
    <name type="scientific">Eucampia antarctica</name>
    <dbReference type="NCBI Taxonomy" id="49252"/>
    <lineage>
        <taxon>Eukaryota</taxon>
        <taxon>Sar</taxon>
        <taxon>Stramenopiles</taxon>
        <taxon>Ochrophyta</taxon>
        <taxon>Bacillariophyta</taxon>
        <taxon>Mediophyceae</taxon>
        <taxon>Biddulphiophycidae</taxon>
        <taxon>Hemiaulales</taxon>
        <taxon>Hemiaulaceae</taxon>
        <taxon>Eucampia</taxon>
    </lineage>
</organism>
<dbReference type="Gene3D" id="1.10.30.10">
    <property type="entry name" value="High mobility group box domain"/>
    <property type="match status" value="1"/>
</dbReference>
<reference evidence="5" key="1">
    <citation type="submission" date="2021-01" db="EMBL/GenBank/DDBJ databases">
        <authorList>
            <person name="Corre E."/>
            <person name="Pelletier E."/>
            <person name="Niang G."/>
            <person name="Scheremetjew M."/>
            <person name="Finn R."/>
            <person name="Kale V."/>
            <person name="Holt S."/>
            <person name="Cochrane G."/>
            <person name="Meng A."/>
            <person name="Brown T."/>
            <person name="Cohen L."/>
        </authorList>
    </citation>
    <scope>NUCLEOTIDE SEQUENCE</scope>
    <source>
        <strain evidence="5">CCMP1452</strain>
    </source>
</reference>
<evidence type="ECO:0000256" key="1">
    <source>
        <dbReference type="ARBA" id="ARBA00023125"/>
    </source>
</evidence>
<dbReference type="PROSITE" id="PS50118">
    <property type="entry name" value="HMG_BOX_2"/>
    <property type="match status" value="1"/>
</dbReference>
<dbReference type="PANTHER" id="PTHR48112:SF22">
    <property type="entry name" value="MITOCHONDRIAL TRANSCRIPTION FACTOR A, ISOFORM B"/>
    <property type="match status" value="1"/>
</dbReference>